<keyword evidence="4 9" id="KW-0375">Hydrogen ion transport</keyword>
<dbReference type="InterPro" id="IPR036204">
    <property type="entry name" value="ATP_synth_f6_sf_mt"/>
</dbReference>
<name>A0A6J0C0A4_NEOLC</name>
<dbReference type="SUPFAM" id="SSF111357">
    <property type="entry name" value="Mitochondrial ATP synthase coupling factor 6"/>
    <property type="match status" value="1"/>
</dbReference>
<dbReference type="PANTHER" id="PTHR12441:SF10">
    <property type="entry name" value="ATP SYNTHASE-COUPLING FACTOR 6, MITOCHONDRIAL"/>
    <property type="match status" value="1"/>
</dbReference>
<dbReference type="KEGG" id="nlo:107224944"/>
<evidence type="ECO:0000256" key="8">
    <source>
        <dbReference type="ARBA" id="ARBA00023136"/>
    </source>
</evidence>
<evidence type="ECO:0000256" key="6">
    <source>
        <dbReference type="ARBA" id="ARBA00023065"/>
    </source>
</evidence>
<keyword evidence="10" id="KW-1185">Reference proteome</keyword>
<dbReference type="FunFam" id="1.10.246.110:FF:000001">
    <property type="entry name" value="ATP synthase-coupling factor 6, mitochondrial"/>
    <property type="match status" value="1"/>
</dbReference>
<keyword evidence="6 9" id="KW-0406">Ion transport</keyword>
<dbReference type="GO" id="GO:0045259">
    <property type="term" value="C:proton-transporting ATP synthase complex"/>
    <property type="evidence" value="ECO:0007669"/>
    <property type="project" value="UniProtKB-KW"/>
</dbReference>
<evidence type="ECO:0000313" key="11">
    <source>
        <dbReference type="RefSeq" id="XP_015520696.1"/>
    </source>
</evidence>
<dbReference type="InterPro" id="IPR008387">
    <property type="entry name" value="ATP_synth_f6_mt"/>
</dbReference>
<protein>
    <recommendedName>
        <fullName evidence="9">ATP synthase-coupling factor 6, mitochondrial</fullName>
        <shortName evidence="9">ATPase subunit F6</shortName>
    </recommendedName>
</protein>
<evidence type="ECO:0000256" key="5">
    <source>
        <dbReference type="ARBA" id="ARBA00022792"/>
    </source>
</evidence>
<keyword evidence="3" id="KW-0138">CF(0)</keyword>
<dbReference type="Pfam" id="PF05511">
    <property type="entry name" value="ATP-synt_F6"/>
    <property type="match status" value="1"/>
</dbReference>
<accession>A0A6J0C0A4</accession>
<evidence type="ECO:0000256" key="1">
    <source>
        <dbReference type="ARBA" id="ARBA00007346"/>
    </source>
</evidence>
<dbReference type="GO" id="GO:0005743">
    <property type="term" value="C:mitochondrial inner membrane"/>
    <property type="evidence" value="ECO:0007669"/>
    <property type="project" value="UniProtKB-SubCell"/>
</dbReference>
<dbReference type="Gene3D" id="1.10.246.110">
    <property type="entry name" value="Mitochondrial ATP synthase-coupling factor 6"/>
    <property type="match status" value="1"/>
</dbReference>
<comment type="subcellular location">
    <subcellularLocation>
        <location evidence="9">Mitochondrion</location>
    </subcellularLocation>
    <subcellularLocation>
        <location evidence="9">Mitochondrion inner membrane</location>
    </subcellularLocation>
</comment>
<evidence type="ECO:0000256" key="2">
    <source>
        <dbReference type="ARBA" id="ARBA00022448"/>
    </source>
</evidence>
<evidence type="ECO:0000256" key="4">
    <source>
        <dbReference type="ARBA" id="ARBA00022781"/>
    </source>
</evidence>
<dbReference type="PANTHER" id="PTHR12441">
    <property type="entry name" value="ATP SYNTHASE COUPLING FACTOR 6, MITOCHONDRIAL"/>
    <property type="match status" value="1"/>
</dbReference>
<sequence>MLSSRLATGLKEVPKVLKRNIGILAPALQKASDPIQQLFVDKIREYKSKNTGSKTLVDASPETIKELQSELEKAAKHAGGGGGVDLTQFPQFKFDEPKVDPINMQTQ</sequence>
<keyword evidence="7 9" id="KW-0496">Mitochondrion</keyword>
<dbReference type="Proteomes" id="UP000829291">
    <property type="component" value="Chromosome 4"/>
</dbReference>
<dbReference type="AlphaFoldDB" id="A0A6J0C0A4"/>
<proteinExistence type="inferred from homology"/>
<evidence type="ECO:0000256" key="9">
    <source>
        <dbReference type="PIRNR" id="PIRNR002455"/>
    </source>
</evidence>
<comment type="similarity">
    <text evidence="1 9">Belongs to the eukaryotic ATPase subunit F6 family.</text>
</comment>
<evidence type="ECO:0000256" key="7">
    <source>
        <dbReference type="ARBA" id="ARBA00023128"/>
    </source>
</evidence>
<dbReference type="GO" id="GO:0015986">
    <property type="term" value="P:proton motive force-driven ATP synthesis"/>
    <property type="evidence" value="ECO:0007669"/>
    <property type="project" value="InterPro"/>
</dbReference>
<dbReference type="CTD" id="42759"/>
<keyword evidence="2 9" id="KW-0813">Transport</keyword>
<evidence type="ECO:0000256" key="3">
    <source>
        <dbReference type="ARBA" id="ARBA00022547"/>
    </source>
</evidence>
<reference evidence="11" key="1">
    <citation type="submission" date="2025-08" db="UniProtKB">
        <authorList>
            <consortium name="RefSeq"/>
        </authorList>
    </citation>
    <scope>IDENTIFICATION</scope>
    <source>
        <tissue evidence="11">Thorax and Abdomen</tissue>
    </source>
</reference>
<organism evidence="11">
    <name type="scientific">Neodiprion lecontei</name>
    <name type="common">Redheaded pine sawfly</name>
    <dbReference type="NCBI Taxonomy" id="441921"/>
    <lineage>
        <taxon>Eukaryota</taxon>
        <taxon>Metazoa</taxon>
        <taxon>Ecdysozoa</taxon>
        <taxon>Arthropoda</taxon>
        <taxon>Hexapoda</taxon>
        <taxon>Insecta</taxon>
        <taxon>Pterygota</taxon>
        <taxon>Neoptera</taxon>
        <taxon>Endopterygota</taxon>
        <taxon>Hymenoptera</taxon>
        <taxon>Tenthredinoidea</taxon>
        <taxon>Diprionidae</taxon>
        <taxon>Diprioninae</taxon>
        <taxon>Neodiprion</taxon>
    </lineage>
</organism>
<evidence type="ECO:0000313" key="10">
    <source>
        <dbReference type="Proteomes" id="UP000829291"/>
    </source>
</evidence>
<gene>
    <name evidence="11" type="primary">LOC107224944</name>
</gene>
<dbReference type="RefSeq" id="XP_015520696.1">
    <property type="nucleotide sequence ID" value="XM_015665210.2"/>
</dbReference>
<comment type="function">
    <text evidence="9">Mitochondrial membrane ATP synthase (F(1)F(0) ATP synthase or Complex V) produces ATP from ADP in the presence of a proton gradient across the membrane which is generated by electron transport complexes of the respiratory chain.</text>
</comment>
<dbReference type="GO" id="GO:0015078">
    <property type="term" value="F:proton transmembrane transporter activity"/>
    <property type="evidence" value="ECO:0007669"/>
    <property type="project" value="InterPro"/>
</dbReference>
<keyword evidence="8 9" id="KW-0472">Membrane</keyword>
<dbReference type="GeneID" id="107224944"/>
<dbReference type="OrthoDB" id="8902296at2759"/>
<dbReference type="PIRSF" id="PIRSF002455">
    <property type="entry name" value="ATP_synthase_coupling_factor_6"/>
    <property type="match status" value="1"/>
</dbReference>
<keyword evidence="5 9" id="KW-0999">Mitochondrion inner membrane</keyword>